<reference evidence="1" key="1">
    <citation type="submission" date="2018-02" db="EMBL/GenBank/DDBJ databases">
        <title>Rhizophora mucronata_Transcriptome.</title>
        <authorList>
            <person name="Meera S.P."/>
            <person name="Sreeshan A."/>
            <person name="Augustine A."/>
        </authorList>
    </citation>
    <scope>NUCLEOTIDE SEQUENCE</scope>
    <source>
        <tissue evidence="1">Leaf</tissue>
    </source>
</reference>
<name>A0A2P2NJG3_RHIMU</name>
<sequence length="11" mass="1243">MAMTTVTELFV</sequence>
<proteinExistence type="predicted"/>
<dbReference type="EMBL" id="GGEC01062144">
    <property type="protein sequence ID" value="MBX42628.1"/>
    <property type="molecule type" value="Transcribed_RNA"/>
</dbReference>
<evidence type="ECO:0000313" key="1">
    <source>
        <dbReference type="EMBL" id="MBX42628.1"/>
    </source>
</evidence>
<organism evidence="1">
    <name type="scientific">Rhizophora mucronata</name>
    <name type="common">Asiatic mangrove</name>
    <dbReference type="NCBI Taxonomy" id="61149"/>
    <lineage>
        <taxon>Eukaryota</taxon>
        <taxon>Viridiplantae</taxon>
        <taxon>Streptophyta</taxon>
        <taxon>Embryophyta</taxon>
        <taxon>Tracheophyta</taxon>
        <taxon>Spermatophyta</taxon>
        <taxon>Magnoliopsida</taxon>
        <taxon>eudicotyledons</taxon>
        <taxon>Gunneridae</taxon>
        <taxon>Pentapetalae</taxon>
        <taxon>rosids</taxon>
        <taxon>fabids</taxon>
        <taxon>Malpighiales</taxon>
        <taxon>Rhizophoraceae</taxon>
        <taxon>Rhizophora</taxon>
    </lineage>
</organism>
<accession>A0A2P2NJG3</accession>
<protein>
    <submittedName>
        <fullName evidence="1">Uncharacterized protein</fullName>
    </submittedName>
</protein>